<name>A0A9W6UVL0_9ACTN</name>
<evidence type="ECO:0000313" key="4">
    <source>
        <dbReference type="Proteomes" id="UP001165124"/>
    </source>
</evidence>
<dbReference type="RefSeq" id="WP_067907380.1">
    <property type="nucleotide sequence ID" value="NZ_BSRZ01000010.1"/>
</dbReference>
<keyword evidence="4" id="KW-1185">Reference proteome</keyword>
<dbReference type="EMBL" id="BSRZ01000010">
    <property type="protein sequence ID" value="GLW65776.1"/>
    <property type="molecule type" value="Genomic_DNA"/>
</dbReference>
<keyword evidence="2" id="KW-0732">Signal</keyword>
<dbReference type="PROSITE" id="PS51257">
    <property type="entry name" value="PROKAR_LIPOPROTEIN"/>
    <property type="match status" value="1"/>
</dbReference>
<organism evidence="3 4">
    <name type="scientific">Actinomadura rubrobrunea</name>
    <dbReference type="NCBI Taxonomy" id="115335"/>
    <lineage>
        <taxon>Bacteria</taxon>
        <taxon>Bacillati</taxon>
        <taxon>Actinomycetota</taxon>
        <taxon>Actinomycetes</taxon>
        <taxon>Streptosporangiales</taxon>
        <taxon>Thermomonosporaceae</taxon>
        <taxon>Actinomadura</taxon>
    </lineage>
</organism>
<feature type="signal peptide" evidence="2">
    <location>
        <begin position="1"/>
        <end position="22"/>
    </location>
</feature>
<evidence type="ECO:0000313" key="3">
    <source>
        <dbReference type="EMBL" id="GLW65776.1"/>
    </source>
</evidence>
<reference evidence="3" key="1">
    <citation type="submission" date="2023-02" db="EMBL/GenBank/DDBJ databases">
        <title>Actinomadura rubrobrunea NBRC 14622.</title>
        <authorList>
            <person name="Ichikawa N."/>
            <person name="Sato H."/>
            <person name="Tonouchi N."/>
        </authorList>
    </citation>
    <scope>NUCLEOTIDE SEQUENCE</scope>
    <source>
        <strain evidence="3">NBRC 14622</strain>
    </source>
</reference>
<dbReference type="Proteomes" id="UP001165124">
    <property type="component" value="Unassembled WGS sequence"/>
</dbReference>
<feature type="region of interest" description="Disordered" evidence="1">
    <location>
        <begin position="87"/>
        <end position="106"/>
    </location>
</feature>
<evidence type="ECO:0000256" key="1">
    <source>
        <dbReference type="SAM" id="MobiDB-lite"/>
    </source>
</evidence>
<dbReference type="AlphaFoldDB" id="A0A9W6UVL0"/>
<feature type="chain" id="PRO_5040829381" evidence="2">
    <location>
        <begin position="23"/>
        <end position="175"/>
    </location>
</feature>
<gene>
    <name evidence="3" type="ORF">Arub01_40200</name>
</gene>
<sequence length="175" mass="19197">MVRRLGLAAVALVACATLSSSAVIDDSPTVDADTTRQLTVAARALLQYRSEALVRRPRSRQAPTEVLGVRIAPHLARLQARAVRELQNRGRAPVEGGPPYTSARTTLEPERVVRTGDRITLDATEHTEIRYETGKVTQSVRRRFDFTTDGAQIILVGEHVLDPTAHPLNDPSSDR</sequence>
<accession>A0A9W6UVL0</accession>
<comment type="caution">
    <text evidence="3">The sequence shown here is derived from an EMBL/GenBank/DDBJ whole genome shotgun (WGS) entry which is preliminary data.</text>
</comment>
<evidence type="ECO:0000256" key="2">
    <source>
        <dbReference type="SAM" id="SignalP"/>
    </source>
</evidence>
<protein>
    <submittedName>
        <fullName evidence="3">Uncharacterized protein</fullName>
    </submittedName>
</protein>
<proteinExistence type="predicted"/>